<proteinExistence type="predicted"/>
<dbReference type="AlphaFoldDB" id="A0A645CZV6"/>
<gene>
    <name evidence="1" type="ORF">SDC9_129454</name>
</gene>
<organism evidence="1">
    <name type="scientific">bioreactor metagenome</name>
    <dbReference type="NCBI Taxonomy" id="1076179"/>
    <lineage>
        <taxon>unclassified sequences</taxon>
        <taxon>metagenomes</taxon>
        <taxon>ecological metagenomes</taxon>
    </lineage>
</organism>
<name>A0A645CZV6_9ZZZZ</name>
<dbReference type="EMBL" id="VSSQ01031490">
    <property type="protein sequence ID" value="MPM82393.1"/>
    <property type="molecule type" value="Genomic_DNA"/>
</dbReference>
<evidence type="ECO:0000313" key="1">
    <source>
        <dbReference type="EMBL" id="MPM82393.1"/>
    </source>
</evidence>
<protein>
    <submittedName>
        <fullName evidence="1">Uncharacterized protein</fullName>
    </submittedName>
</protein>
<reference evidence="1" key="1">
    <citation type="submission" date="2019-08" db="EMBL/GenBank/DDBJ databases">
        <authorList>
            <person name="Kucharzyk K."/>
            <person name="Murdoch R.W."/>
            <person name="Higgins S."/>
            <person name="Loffler F."/>
        </authorList>
    </citation>
    <scope>NUCLEOTIDE SEQUENCE</scope>
</reference>
<comment type="caution">
    <text evidence="1">The sequence shown here is derived from an EMBL/GenBank/DDBJ whole genome shotgun (WGS) entry which is preliminary data.</text>
</comment>
<sequence>MVLFAENSLSPGVFEDGGFVSTKNDQLWEIEFPETSEAFKQTVTSLSTYGMEGTYSTL</sequence>
<accession>A0A645CZV6</accession>